<dbReference type="EMBL" id="JAUEPR010000005">
    <property type="protein sequence ID" value="KAK0485073.1"/>
    <property type="molecule type" value="Genomic_DNA"/>
</dbReference>
<reference evidence="4" key="1">
    <citation type="submission" date="2023-06" db="EMBL/GenBank/DDBJ databases">
        <authorList>
            <consortium name="Lawrence Berkeley National Laboratory"/>
            <person name="Ahrendt S."/>
            <person name="Sahu N."/>
            <person name="Indic B."/>
            <person name="Wong-Bajracharya J."/>
            <person name="Merenyi Z."/>
            <person name="Ke H.-M."/>
            <person name="Monk M."/>
            <person name="Kocsube S."/>
            <person name="Drula E."/>
            <person name="Lipzen A."/>
            <person name="Balint B."/>
            <person name="Henrissat B."/>
            <person name="Andreopoulos B."/>
            <person name="Martin F.M."/>
            <person name="Harder C.B."/>
            <person name="Rigling D."/>
            <person name="Ford K.L."/>
            <person name="Foster G.D."/>
            <person name="Pangilinan J."/>
            <person name="Papanicolaou A."/>
            <person name="Barry K."/>
            <person name="LaButti K."/>
            <person name="Viragh M."/>
            <person name="Koriabine M."/>
            <person name="Yan M."/>
            <person name="Riley R."/>
            <person name="Champramary S."/>
            <person name="Plett K.L."/>
            <person name="Tsai I.J."/>
            <person name="Slot J."/>
            <person name="Sipos G."/>
            <person name="Plett J."/>
            <person name="Nagy L.G."/>
            <person name="Grigoriev I.V."/>
        </authorList>
    </citation>
    <scope>NUCLEOTIDE SEQUENCE</scope>
    <source>
        <strain evidence="4">ICMP 16352</strain>
    </source>
</reference>
<feature type="compositionally biased region" description="Acidic residues" evidence="1">
    <location>
        <begin position="27"/>
        <end position="42"/>
    </location>
</feature>
<evidence type="ECO:0000259" key="3">
    <source>
        <dbReference type="Pfam" id="PF24841"/>
    </source>
</evidence>
<feature type="transmembrane region" description="Helical" evidence="2">
    <location>
        <begin position="95"/>
        <end position="114"/>
    </location>
</feature>
<dbReference type="AlphaFoldDB" id="A0AA39PIT4"/>
<keyword evidence="2" id="KW-0812">Transmembrane</keyword>
<sequence length="197" mass="22663">MDETDASTSALRDPTVTKEEKWHLMQESEDLQTSDGPGVDEIEEQDSPLAEEIFTAITMIVPFSFLLLMMEMWYGKHPGLNVLVERMVSNVPSMFSLYFIVAFCVLRFFSWRIPTVVAMRYKEHRRLQIGLFLVSIGIGCRMIYLLSRGTLYVNIRQVPPLGTLWIYAIVQLELGPAVLNLAIVAAYVWWKDLKILR</sequence>
<evidence type="ECO:0000256" key="2">
    <source>
        <dbReference type="SAM" id="Phobius"/>
    </source>
</evidence>
<dbReference type="InterPro" id="IPR056136">
    <property type="entry name" value="DUF7719"/>
</dbReference>
<accession>A0AA39PIT4</accession>
<feature type="domain" description="DUF7719" evidence="3">
    <location>
        <begin position="128"/>
        <end position="195"/>
    </location>
</feature>
<comment type="caution">
    <text evidence="4">The sequence shown here is derived from an EMBL/GenBank/DDBJ whole genome shotgun (WGS) entry which is preliminary data.</text>
</comment>
<keyword evidence="2" id="KW-1133">Transmembrane helix</keyword>
<proteinExistence type="predicted"/>
<dbReference type="PANTHER" id="PTHR37846:SF1">
    <property type="entry name" value="DEACETYLASE-LIKE PROTEIN"/>
    <property type="match status" value="1"/>
</dbReference>
<dbReference type="Proteomes" id="UP001175227">
    <property type="component" value="Unassembled WGS sequence"/>
</dbReference>
<feature type="transmembrane region" description="Helical" evidence="2">
    <location>
        <begin position="164"/>
        <end position="190"/>
    </location>
</feature>
<gene>
    <name evidence="4" type="ORF">IW261DRAFT_1560738</name>
</gene>
<feature type="region of interest" description="Disordered" evidence="1">
    <location>
        <begin position="1"/>
        <end position="42"/>
    </location>
</feature>
<feature type="compositionally biased region" description="Polar residues" evidence="1">
    <location>
        <begin position="1"/>
        <end position="10"/>
    </location>
</feature>
<evidence type="ECO:0000313" key="4">
    <source>
        <dbReference type="EMBL" id="KAK0485073.1"/>
    </source>
</evidence>
<feature type="compositionally biased region" description="Basic and acidic residues" evidence="1">
    <location>
        <begin position="15"/>
        <end position="26"/>
    </location>
</feature>
<organism evidence="4 5">
    <name type="scientific">Armillaria novae-zelandiae</name>
    <dbReference type="NCBI Taxonomy" id="153914"/>
    <lineage>
        <taxon>Eukaryota</taxon>
        <taxon>Fungi</taxon>
        <taxon>Dikarya</taxon>
        <taxon>Basidiomycota</taxon>
        <taxon>Agaricomycotina</taxon>
        <taxon>Agaricomycetes</taxon>
        <taxon>Agaricomycetidae</taxon>
        <taxon>Agaricales</taxon>
        <taxon>Marasmiineae</taxon>
        <taxon>Physalacriaceae</taxon>
        <taxon>Armillaria</taxon>
    </lineage>
</organism>
<dbReference type="Pfam" id="PF24841">
    <property type="entry name" value="DUF7719"/>
    <property type="match status" value="1"/>
</dbReference>
<name>A0AA39PIT4_9AGAR</name>
<evidence type="ECO:0000256" key="1">
    <source>
        <dbReference type="SAM" id="MobiDB-lite"/>
    </source>
</evidence>
<feature type="transmembrane region" description="Helical" evidence="2">
    <location>
        <begin position="53"/>
        <end position="75"/>
    </location>
</feature>
<keyword evidence="5" id="KW-1185">Reference proteome</keyword>
<feature type="transmembrane region" description="Helical" evidence="2">
    <location>
        <begin position="126"/>
        <end position="144"/>
    </location>
</feature>
<keyword evidence="2" id="KW-0472">Membrane</keyword>
<protein>
    <recommendedName>
        <fullName evidence="3">DUF7719 domain-containing protein</fullName>
    </recommendedName>
</protein>
<evidence type="ECO:0000313" key="5">
    <source>
        <dbReference type="Proteomes" id="UP001175227"/>
    </source>
</evidence>
<dbReference type="PANTHER" id="PTHR37846">
    <property type="entry name" value="YALI0B21296P"/>
    <property type="match status" value="1"/>
</dbReference>